<name>A0ACC2KU38_PERAE</name>
<proteinExistence type="predicted"/>
<evidence type="ECO:0000313" key="1">
    <source>
        <dbReference type="EMBL" id="KAJ8624660.1"/>
    </source>
</evidence>
<sequence>MDKEGEWQEVVHRRLGRRQPWARITTANTKDPGSTQQLWSRTLTVSYHHMSLSMQRVAISTSLKSLKHYKHDMRKALAKPYLITPLQKSRDVLKDFAKSPPTQPPKQSDSRIPIRRTNAHQGKYPITSNTSTSRSHLTNDCTKITTTTTVTSSLTCNTSTPTVTYRIHTSSQASTSSSIASPNVPFSLSSSSNPTPSTNHTNPIPLPAKHGSSGLPSPTIYIEQPMPFIHAKPITHPSPLSDIPTILTTAPDHSNKPQALECTPLHPFSDSNPASTIPPPFPNNTSQSPCPTSPTTRPLLQLGMDSRLEMPNDRGIMDLNSNLHFCYPPSPSNSSPSNPSSSWLLDTFPRQSP</sequence>
<gene>
    <name evidence="1" type="ORF">MRB53_033190</name>
</gene>
<dbReference type="Proteomes" id="UP001234297">
    <property type="component" value="Chromosome 11"/>
</dbReference>
<accession>A0ACC2KU38</accession>
<reference evidence="1 2" key="1">
    <citation type="journal article" date="2022" name="Hortic Res">
        <title>A haplotype resolved chromosomal level avocado genome allows analysis of novel avocado genes.</title>
        <authorList>
            <person name="Nath O."/>
            <person name="Fletcher S.J."/>
            <person name="Hayward A."/>
            <person name="Shaw L.M."/>
            <person name="Masouleh A.K."/>
            <person name="Furtado A."/>
            <person name="Henry R.J."/>
            <person name="Mitter N."/>
        </authorList>
    </citation>
    <scope>NUCLEOTIDE SEQUENCE [LARGE SCALE GENOMIC DNA]</scope>
    <source>
        <strain evidence="2">cv. Hass</strain>
    </source>
</reference>
<evidence type="ECO:0000313" key="2">
    <source>
        <dbReference type="Proteomes" id="UP001234297"/>
    </source>
</evidence>
<dbReference type="EMBL" id="CM056819">
    <property type="protein sequence ID" value="KAJ8624660.1"/>
    <property type="molecule type" value="Genomic_DNA"/>
</dbReference>
<protein>
    <submittedName>
        <fullName evidence="1">Uncharacterized protein</fullName>
    </submittedName>
</protein>
<comment type="caution">
    <text evidence="1">The sequence shown here is derived from an EMBL/GenBank/DDBJ whole genome shotgun (WGS) entry which is preliminary data.</text>
</comment>
<organism evidence="1 2">
    <name type="scientific">Persea americana</name>
    <name type="common">Avocado</name>
    <dbReference type="NCBI Taxonomy" id="3435"/>
    <lineage>
        <taxon>Eukaryota</taxon>
        <taxon>Viridiplantae</taxon>
        <taxon>Streptophyta</taxon>
        <taxon>Embryophyta</taxon>
        <taxon>Tracheophyta</taxon>
        <taxon>Spermatophyta</taxon>
        <taxon>Magnoliopsida</taxon>
        <taxon>Magnoliidae</taxon>
        <taxon>Laurales</taxon>
        <taxon>Lauraceae</taxon>
        <taxon>Persea</taxon>
    </lineage>
</organism>
<keyword evidence="2" id="KW-1185">Reference proteome</keyword>